<dbReference type="EMBL" id="JADIMC010000063">
    <property type="protein sequence ID" value="MBO8476413.1"/>
    <property type="molecule type" value="Genomic_DNA"/>
</dbReference>
<protein>
    <submittedName>
        <fullName evidence="2">DUF4465 domain-containing protein</fullName>
    </submittedName>
</protein>
<dbReference type="PROSITE" id="PS51257">
    <property type="entry name" value="PROKAR_LIPOPROTEIN"/>
    <property type="match status" value="1"/>
</dbReference>
<comment type="caution">
    <text evidence="2">The sequence shown here is derived from an EMBL/GenBank/DDBJ whole genome shotgun (WGS) entry which is preliminary data.</text>
</comment>
<dbReference type="Gene3D" id="2.60.120.1350">
    <property type="entry name" value="Protein of unknown function DUF4465"/>
    <property type="match status" value="1"/>
</dbReference>
<proteinExistence type="predicted"/>
<feature type="signal peptide" evidence="1">
    <location>
        <begin position="1"/>
        <end position="20"/>
    </location>
</feature>
<name>A0A9D9IRN4_9BACT</name>
<evidence type="ECO:0000313" key="2">
    <source>
        <dbReference type="EMBL" id="MBO8476413.1"/>
    </source>
</evidence>
<evidence type="ECO:0000313" key="3">
    <source>
        <dbReference type="Proteomes" id="UP000823598"/>
    </source>
</evidence>
<dbReference type="Pfam" id="PF14717">
    <property type="entry name" value="DUF4465"/>
    <property type="match status" value="1"/>
</dbReference>
<organism evidence="2 3">
    <name type="scientific">Candidatus Limisoma faecipullorum</name>
    <dbReference type="NCBI Taxonomy" id="2840854"/>
    <lineage>
        <taxon>Bacteria</taxon>
        <taxon>Pseudomonadati</taxon>
        <taxon>Bacteroidota</taxon>
        <taxon>Bacteroidia</taxon>
        <taxon>Bacteroidales</taxon>
        <taxon>Candidatus Limisoma</taxon>
    </lineage>
</organism>
<reference evidence="2" key="2">
    <citation type="journal article" date="2021" name="PeerJ">
        <title>Extensive microbial diversity within the chicken gut microbiome revealed by metagenomics and culture.</title>
        <authorList>
            <person name="Gilroy R."/>
            <person name="Ravi A."/>
            <person name="Getino M."/>
            <person name="Pursley I."/>
            <person name="Horton D.L."/>
            <person name="Alikhan N.F."/>
            <person name="Baker D."/>
            <person name="Gharbi K."/>
            <person name="Hall N."/>
            <person name="Watson M."/>
            <person name="Adriaenssens E.M."/>
            <person name="Foster-Nyarko E."/>
            <person name="Jarju S."/>
            <person name="Secka A."/>
            <person name="Antonio M."/>
            <person name="Oren A."/>
            <person name="Chaudhuri R.R."/>
            <person name="La Ragione R."/>
            <person name="Hildebrand F."/>
            <person name="Pallen M.J."/>
        </authorList>
    </citation>
    <scope>NUCLEOTIDE SEQUENCE</scope>
    <source>
        <strain evidence="2">6919</strain>
    </source>
</reference>
<evidence type="ECO:0000256" key="1">
    <source>
        <dbReference type="SAM" id="SignalP"/>
    </source>
</evidence>
<reference evidence="2" key="1">
    <citation type="submission" date="2020-10" db="EMBL/GenBank/DDBJ databases">
        <authorList>
            <person name="Gilroy R."/>
        </authorList>
    </citation>
    <scope>NUCLEOTIDE SEQUENCE</scope>
    <source>
        <strain evidence="2">6919</strain>
    </source>
</reference>
<accession>A0A9D9IRN4</accession>
<dbReference type="InterPro" id="IPR027828">
    <property type="entry name" value="DUF4465"/>
</dbReference>
<keyword evidence="1" id="KW-0732">Signal</keyword>
<gene>
    <name evidence="2" type="ORF">IAB88_05415</name>
</gene>
<sequence>MNIKQLILLAGFVTATLSLASCDDNEPDNKVTTDLASIETGYDGNGIWEDCLNEDSKEIVCNGICFSRDVTVSEYGTYWSGFCLSRSSDVTDYSDDNWLDHQYDVMSGGGVSGKGTPFLIAYWNTMDSPESPSLKISLANGSAFEAESVYVNNTTYGYYAMTKGTAYSKKFEQGDWCKAIFHGMAERVNNEGKIEYYETGIVEYYLCDFRGSGESWKLPSEWEMVNLEPLNAGGNVSFIYLTMESSDTGVFGMNNPSYLAIDRLTIRLTK</sequence>
<dbReference type="Proteomes" id="UP000823598">
    <property type="component" value="Unassembled WGS sequence"/>
</dbReference>
<dbReference type="AlphaFoldDB" id="A0A9D9IRN4"/>
<feature type="chain" id="PRO_5039063552" evidence="1">
    <location>
        <begin position="21"/>
        <end position="270"/>
    </location>
</feature>